<keyword evidence="4" id="KW-1185">Reference proteome</keyword>
<evidence type="ECO:0000313" key="4">
    <source>
        <dbReference type="Proteomes" id="UP000256269"/>
    </source>
</evidence>
<gene>
    <name evidence="3" type="ORF">BCF44_104305</name>
</gene>
<protein>
    <submittedName>
        <fullName evidence="3">Alpha-L-rhamnosidase-like protein</fullName>
    </submittedName>
</protein>
<comment type="caution">
    <text evidence="3">The sequence shown here is derived from an EMBL/GenBank/DDBJ whole genome shotgun (WGS) entry which is preliminary data.</text>
</comment>
<dbReference type="InterPro" id="IPR012341">
    <property type="entry name" value="6hp_glycosidase-like_sf"/>
</dbReference>
<dbReference type="PANTHER" id="PTHR34987:SF6">
    <property type="entry name" value="ALPHA-L-RHAMNOSIDASE SIX-HAIRPIN GLYCOSIDASE DOMAIN-CONTAINING PROTEIN"/>
    <property type="match status" value="1"/>
</dbReference>
<dbReference type="InterPro" id="IPR035396">
    <property type="entry name" value="Bac_rhamnosid6H"/>
</dbReference>
<feature type="signal peptide" evidence="1">
    <location>
        <begin position="1"/>
        <end position="28"/>
    </location>
</feature>
<evidence type="ECO:0000256" key="1">
    <source>
        <dbReference type="SAM" id="SignalP"/>
    </source>
</evidence>
<dbReference type="RefSeq" id="WP_147328484.1">
    <property type="nucleotide sequence ID" value="NZ_CP144375.1"/>
</dbReference>
<dbReference type="SUPFAM" id="SSF48208">
    <property type="entry name" value="Six-hairpin glycosidases"/>
    <property type="match status" value="1"/>
</dbReference>
<dbReference type="AlphaFoldDB" id="A0A3E0HUD8"/>
<evidence type="ECO:0000259" key="2">
    <source>
        <dbReference type="Pfam" id="PF17389"/>
    </source>
</evidence>
<feature type="domain" description="Alpha-L-rhamnosidase six-hairpin glycosidase" evidence="2">
    <location>
        <begin position="239"/>
        <end position="538"/>
    </location>
</feature>
<keyword evidence="1" id="KW-0732">Signal</keyword>
<reference evidence="3 4" key="1">
    <citation type="submission" date="2018-08" db="EMBL/GenBank/DDBJ databases">
        <title>Genomic Encyclopedia of Archaeal and Bacterial Type Strains, Phase II (KMG-II): from individual species to whole genera.</title>
        <authorList>
            <person name="Goeker M."/>
        </authorList>
    </citation>
    <scope>NUCLEOTIDE SEQUENCE [LARGE SCALE GENOMIC DNA]</scope>
    <source>
        <strain evidence="3 4">DSM 45791</strain>
    </source>
</reference>
<dbReference type="Gene3D" id="2.60.420.10">
    <property type="entry name" value="Maltose phosphorylase, domain 3"/>
    <property type="match status" value="1"/>
</dbReference>
<evidence type="ECO:0000313" key="3">
    <source>
        <dbReference type="EMBL" id="REH50038.1"/>
    </source>
</evidence>
<dbReference type="OrthoDB" id="9815108at2"/>
<proteinExistence type="predicted"/>
<dbReference type="EMBL" id="QUNO01000004">
    <property type="protein sequence ID" value="REH50038.1"/>
    <property type="molecule type" value="Genomic_DNA"/>
</dbReference>
<organism evidence="3 4">
    <name type="scientific">Kutzneria buriramensis</name>
    <dbReference type="NCBI Taxonomy" id="1045776"/>
    <lineage>
        <taxon>Bacteria</taxon>
        <taxon>Bacillati</taxon>
        <taxon>Actinomycetota</taxon>
        <taxon>Actinomycetes</taxon>
        <taxon>Pseudonocardiales</taxon>
        <taxon>Pseudonocardiaceae</taxon>
        <taxon>Kutzneria</taxon>
    </lineage>
</organism>
<dbReference type="Gene3D" id="1.50.10.10">
    <property type="match status" value="1"/>
</dbReference>
<dbReference type="Proteomes" id="UP000256269">
    <property type="component" value="Unassembled WGS sequence"/>
</dbReference>
<accession>A0A3E0HUD8</accession>
<name>A0A3E0HUD8_9PSEU</name>
<sequence length="942" mass="97353">MTSVALRVGAAVLGLVAATGPLTPWASAQTPSHVWDRYNYSPTSRTLAPVAVYQASAGVGSPTNVLSGRPTRIAGRDSLITLDFGKDVGGLVTLTFGGASDASQRLGLAFSESSRYVGEDSDSSRQLGGDDGAIFADVAGAGTYTVPAAKLRGGFRYLTLFLATDGWVDLTGVSLEFTAAPGKADPHDYANHFYSNDDLLNRIWYAGAYTVQLDTIGPDQSRLKSATSGWDNSGVLGPAASYLTDGAKRDRSVWAGDLGVSLPTEFATTDDTASARNSLDALYALEKTTGELPYAGPTFNEFGSDTYHLWALVGTGYYYRYTGDRAWLAGIWPKYAAAMRFITGQIDGNGLLDVPSNLWPDWGPVGRAGEVVEANAILFQALNLGVELATAVGDAADANAWGRLASGIKSAANATLWNPTVGLYRDSPGGTLYPQDGNSLAIWFGLTDTRDKNVRITRALAGRWNSLGAVTPEYPGLIGTFPGSMEVSAHLAAGDDVNALDLMRREWGYMLDSPAGTDSTFWESFNYDGSFYYNNSFVSAAHGWSTGPTSALTFSVLGLAPTSATGFDFAPHPGNLSHVEGDLTLPQGKATGSWDFADGTLTEKLTSPSGSTVRLGIPTYGSRSVTVTVNGATAWSGGHSVAANGSTDGEYIYLTGLPAGSYEVTATGIASPTTFATSVLPNQLPPGYAPCAAEGGTCTPTTSDQVVAFGAGSYVYRTADGPITCDANAFHGADPAFGLVKTCYLAPAGGPAGYATCAPSGGTCTLTGTHEVAYGADGAFHFRLATGNIACTAAAFDSDPLPGKAKACYASPGAPPGDWAKCADENGSCAVSGVRPMAFGAAGDYWAGSTNGATPCTTGTVGVDPAYGVAKACYTWSGPPPGFARQCAAEHDSCAVAGQRTVAFGAAGSYVYRTFSGPTPCTVQAFGTDPLHGTAKACFLTS</sequence>
<dbReference type="InterPro" id="IPR008928">
    <property type="entry name" value="6-hairpin_glycosidase_sf"/>
</dbReference>
<dbReference type="GO" id="GO:0005975">
    <property type="term" value="P:carbohydrate metabolic process"/>
    <property type="evidence" value="ECO:0007669"/>
    <property type="project" value="InterPro"/>
</dbReference>
<feature type="chain" id="PRO_5017562093" evidence="1">
    <location>
        <begin position="29"/>
        <end position="942"/>
    </location>
</feature>
<dbReference type="Pfam" id="PF17389">
    <property type="entry name" value="Bac_rhamnosid6H"/>
    <property type="match status" value="1"/>
</dbReference>
<dbReference type="PANTHER" id="PTHR34987">
    <property type="entry name" value="C, PUTATIVE (AFU_ORTHOLOGUE AFUA_3G02880)-RELATED"/>
    <property type="match status" value="1"/>
</dbReference>